<keyword evidence="1" id="KW-0812">Transmembrane</keyword>
<dbReference type="AlphaFoldDB" id="A0A0F9S2T5"/>
<sequence length="171" mass="17926">MAAIIKGILGLPGWIDIAFAAALSLIVLFMTGLMTRFFPGTVFTELIASFTSLFLIFISLAAIFGFVAGEVIINIFVGPVWELLLNFVAIIVNIVPNALTHFFTGRQSSSFVYQFTPVSLLPFAQTFVGMLIQVSGVTSTSIGDLLLGSSGVGVIGALSGQLGSQATNGGE</sequence>
<feature type="transmembrane region" description="Helical" evidence="1">
    <location>
        <begin position="111"/>
        <end position="132"/>
    </location>
</feature>
<feature type="transmembrane region" description="Helical" evidence="1">
    <location>
        <begin position="83"/>
        <end position="104"/>
    </location>
</feature>
<gene>
    <name evidence="2" type="ORF">LCGC14_0504730</name>
</gene>
<organism evidence="2">
    <name type="scientific">marine sediment metagenome</name>
    <dbReference type="NCBI Taxonomy" id="412755"/>
    <lineage>
        <taxon>unclassified sequences</taxon>
        <taxon>metagenomes</taxon>
        <taxon>ecological metagenomes</taxon>
    </lineage>
</organism>
<proteinExistence type="predicted"/>
<name>A0A0F9S2T5_9ZZZZ</name>
<protein>
    <submittedName>
        <fullName evidence="2">Uncharacterized protein</fullName>
    </submittedName>
</protein>
<keyword evidence="1" id="KW-0472">Membrane</keyword>
<evidence type="ECO:0000313" key="2">
    <source>
        <dbReference type="EMBL" id="KKN63140.1"/>
    </source>
</evidence>
<evidence type="ECO:0000256" key="1">
    <source>
        <dbReference type="SAM" id="Phobius"/>
    </source>
</evidence>
<comment type="caution">
    <text evidence="2">The sequence shown here is derived from an EMBL/GenBank/DDBJ whole genome shotgun (WGS) entry which is preliminary data.</text>
</comment>
<feature type="transmembrane region" description="Helical" evidence="1">
    <location>
        <begin position="17"/>
        <end position="38"/>
    </location>
</feature>
<reference evidence="2" key="1">
    <citation type="journal article" date="2015" name="Nature">
        <title>Complex archaea that bridge the gap between prokaryotes and eukaryotes.</title>
        <authorList>
            <person name="Spang A."/>
            <person name="Saw J.H."/>
            <person name="Jorgensen S.L."/>
            <person name="Zaremba-Niedzwiedzka K."/>
            <person name="Martijn J."/>
            <person name="Lind A.E."/>
            <person name="van Eijk R."/>
            <person name="Schleper C."/>
            <person name="Guy L."/>
            <person name="Ettema T.J."/>
        </authorList>
    </citation>
    <scope>NUCLEOTIDE SEQUENCE</scope>
</reference>
<dbReference type="EMBL" id="LAZR01000599">
    <property type="protein sequence ID" value="KKN63140.1"/>
    <property type="molecule type" value="Genomic_DNA"/>
</dbReference>
<accession>A0A0F9S2T5</accession>
<feature type="transmembrane region" description="Helical" evidence="1">
    <location>
        <begin position="50"/>
        <end position="77"/>
    </location>
</feature>
<keyword evidence="1" id="KW-1133">Transmembrane helix</keyword>